<dbReference type="PANTHER" id="PTHR25462">
    <property type="entry name" value="BONUS, ISOFORM C-RELATED"/>
    <property type="match status" value="1"/>
</dbReference>
<dbReference type="InterPro" id="IPR003649">
    <property type="entry name" value="Bbox_C"/>
</dbReference>
<organism evidence="7 8">
    <name type="scientific">Ditylenchus dipsaci</name>
    <dbReference type="NCBI Taxonomy" id="166011"/>
    <lineage>
        <taxon>Eukaryota</taxon>
        <taxon>Metazoa</taxon>
        <taxon>Ecdysozoa</taxon>
        <taxon>Nematoda</taxon>
        <taxon>Chromadorea</taxon>
        <taxon>Rhabditida</taxon>
        <taxon>Tylenchina</taxon>
        <taxon>Tylenchomorpha</taxon>
        <taxon>Sphaerularioidea</taxon>
        <taxon>Anguinidae</taxon>
        <taxon>Anguininae</taxon>
        <taxon>Ditylenchus</taxon>
    </lineage>
</organism>
<dbReference type="Pfam" id="PF00097">
    <property type="entry name" value="zf-C3HC4"/>
    <property type="match status" value="1"/>
</dbReference>
<feature type="region of interest" description="Disordered" evidence="5">
    <location>
        <begin position="18"/>
        <end position="48"/>
    </location>
</feature>
<reference evidence="8" key="1">
    <citation type="submission" date="2022-11" db="UniProtKB">
        <authorList>
            <consortium name="WormBaseParasite"/>
        </authorList>
    </citation>
    <scope>IDENTIFICATION</scope>
</reference>
<evidence type="ECO:0000256" key="3">
    <source>
        <dbReference type="ARBA" id="ARBA00022833"/>
    </source>
</evidence>
<dbReference type="Proteomes" id="UP000887574">
    <property type="component" value="Unplaced"/>
</dbReference>
<evidence type="ECO:0000256" key="2">
    <source>
        <dbReference type="ARBA" id="ARBA00022771"/>
    </source>
</evidence>
<keyword evidence="3" id="KW-0862">Zinc</keyword>
<protein>
    <submittedName>
        <fullName evidence="8">B box-type domain-containing protein</fullName>
    </submittedName>
</protein>
<proteinExistence type="predicted"/>
<dbReference type="InterPro" id="IPR013083">
    <property type="entry name" value="Znf_RING/FYVE/PHD"/>
</dbReference>
<sequence length="927" mass="102871">MSEGGDIDEEFGFNVDSDVISPLKSSNKSSSIERKHGSFGCADQRSSSSSPLLDIAQALPAEDISICPYCSNNYRKPRVLDCLHSMCEDCVIAQLDGRNERKFSQKRGVKLILNLKNWSNQKQCDQLSCQESHVGNDVRFVNFMLLDFIRLRSTDNSEWNKCDLNNRICRACKGEQQAVANCRHCCSELCKNCVQAHADMKLFSGHQVVLFSETKSGATKGIAGRIGSMPFASGHYEQFCTNCDEIICKHCTAEHRDHICAPLNDTFYQFCRWKLHVSSISNKKGNCTAEARSAIPERLNELTTVYDRCHAKVTNAFQVLTEAVEDLKQQVLCDLDKKRDEQEEFYNNLYQKIDLKIGMMQDALGFTNRLLDKGTKVELCASRKKIYQQLLMLHRSMPNVNMEFEMDFATPTKTELIKKLEAVIGNVHCRVSAAASKDSKGLLEPTNTVSNGPHYRIFRGCEPCLNASQALNIHTGAGQPSNYATNTATTAAAGPGTIGMERRQNRGANYTAFPPTLNQNSAEIFNLARLNLDGSVPLNHRAIPATNSFNSLEASSSMNDAFSQTKIWNAAFAGQMNVEGTMPKPKIYDTRFGEFSTSSDTAFNRVPANPRTSQCNTPAFENVSISGFGDRIVAPPTINGSTIEMSLHTMFGSSGLESLNTPQGLTLGLEDEIAIADTNNHRCVIVNANGKFLRQLGSSGTEEGCLYFPRKVVSLVRARECRYVVLDRGPTQLFNRLQLFSNNGDFICRLVTTPYHVEQISVMAVNKSCDQLIVIDNKYNVIAFSVETIPQIQAIHAFNITGFVHEASDIAVYKDSYYITDYKTHSIVVYSLYGTFVRKFGNNFLTPYPIGIDISKSGDILVGDSHGNHFHIVVFNAQGVPQQDYKCLATKVSRCTGLKISAEGLVITMSRQNSSVLVFNTLYMPSA</sequence>
<dbReference type="InterPro" id="IPR017907">
    <property type="entry name" value="Znf_RING_CS"/>
</dbReference>
<dbReference type="GO" id="GO:0061630">
    <property type="term" value="F:ubiquitin protein ligase activity"/>
    <property type="evidence" value="ECO:0007669"/>
    <property type="project" value="TreeGrafter"/>
</dbReference>
<feature type="domain" description="B box-type" evidence="6">
    <location>
        <begin position="164"/>
        <end position="211"/>
    </location>
</feature>
<dbReference type="GO" id="GO:0005654">
    <property type="term" value="C:nucleoplasm"/>
    <property type="evidence" value="ECO:0007669"/>
    <property type="project" value="TreeGrafter"/>
</dbReference>
<dbReference type="Gene3D" id="3.30.40.10">
    <property type="entry name" value="Zinc/RING finger domain, C3HC4 (zinc finger)"/>
    <property type="match status" value="1"/>
</dbReference>
<evidence type="ECO:0000256" key="4">
    <source>
        <dbReference type="PROSITE-ProRule" id="PRU00024"/>
    </source>
</evidence>
<accession>A0A915D3X6</accession>
<evidence type="ECO:0000256" key="5">
    <source>
        <dbReference type="SAM" id="MobiDB-lite"/>
    </source>
</evidence>
<dbReference type="SUPFAM" id="SSF57850">
    <property type="entry name" value="RING/U-box"/>
    <property type="match status" value="1"/>
</dbReference>
<dbReference type="InterPro" id="IPR000315">
    <property type="entry name" value="Znf_B-box"/>
</dbReference>
<evidence type="ECO:0000313" key="7">
    <source>
        <dbReference type="Proteomes" id="UP000887574"/>
    </source>
</evidence>
<name>A0A915D3X6_9BILA</name>
<dbReference type="WBParaSite" id="jg15140">
    <property type="protein sequence ID" value="jg15140"/>
    <property type="gene ID" value="jg15140"/>
</dbReference>
<dbReference type="InterPro" id="IPR018957">
    <property type="entry name" value="Znf_C3HC4_RING-type"/>
</dbReference>
<dbReference type="AlphaFoldDB" id="A0A915D3X6"/>
<feature type="domain" description="B box-type" evidence="6">
    <location>
        <begin position="239"/>
        <end position="263"/>
    </location>
</feature>
<keyword evidence="2 4" id="KW-0863">Zinc-finger</keyword>
<dbReference type="InterPro" id="IPR011042">
    <property type="entry name" value="6-blade_b-propeller_TolB-like"/>
</dbReference>
<keyword evidence="1" id="KW-0479">Metal-binding</keyword>
<evidence type="ECO:0000313" key="8">
    <source>
        <dbReference type="WBParaSite" id="jg15140"/>
    </source>
</evidence>
<dbReference type="Gene3D" id="2.120.10.30">
    <property type="entry name" value="TolB, C-terminal domain"/>
    <property type="match status" value="1"/>
</dbReference>
<dbReference type="Gene3D" id="3.30.160.60">
    <property type="entry name" value="Classic Zinc Finger"/>
    <property type="match status" value="1"/>
</dbReference>
<dbReference type="InterPro" id="IPR047153">
    <property type="entry name" value="TRIM45/56/19-like"/>
</dbReference>
<dbReference type="PROSITE" id="PS50119">
    <property type="entry name" value="ZF_BBOX"/>
    <property type="match status" value="2"/>
</dbReference>
<evidence type="ECO:0000259" key="6">
    <source>
        <dbReference type="PROSITE" id="PS50119"/>
    </source>
</evidence>
<dbReference type="SUPFAM" id="SSF101898">
    <property type="entry name" value="NHL repeat"/>
    <property type="match status" value="1"/>
</dbReference>
<dbReference type="GO" id="GO:0008270">
    <property type="term" value="F:zinc ion binding"/>
    <property type="evidence" value="ECO:0007669"/>
    <property type="project" value="UniProtKB-KW"/>
</dbReference>
<keyword evidence="7" id="KW-1185">Reference proteome</keyword>
<dbReference type="SMART" id="SM00502">
    <property type="entry name" value="BBC"/>
    <property type="match status" value="1"/>
</dbReference>
<evidence type="ECO:0000256" key="1">
    <source>
        <dbReference type="ARBA" id="ARBA00022723"/>
    </source>
</evidence>
<dbReference type="PANTHER" id="PTHR25462:SF296">
    <property type="entry name" value="MEIOTIC P26, ISOFORM F"/>
    <property type="match status" value="1"/>
</dbReference>
<feature type="compositionally biased region" description="Low complexity" evidence="5">
    <location>
        <begin position="21"/>
        <end position="30"/>
    </location>
</feature>
<dbReference type="PROSITE" id="PS00518">
    <property type="entry name" value="ZF_RING_1"/>
    <property type="match status" value="1"/>
</dbReference>